<dbReference type="SUPFAM" id="SSF88713">
    <property type="entry name" value="Glycoside hydrolase/deacetylase"/>
    <property type="match status" value="1"/>
</dbReference>
<reference evidence="5 6" key="1">
    <citation type="submission" date="2017-09" db="EMBL/GenBank/DDBJ databases">
        <title>Depth-based differentiation of microbial function through sediment-hosted aquifers and enrichment of novel symbionts in the deep terrestrial subsurface.</title>
        <authorList>
            <person name="Probst A.J."/>
            <person name="Ladd B."/>
            <person name="Jarett J.K."/>
            <person name="Geller-Mcgrath D.E."/>
            <person name="Sieber C.M."/>
            <person name="Emerson J.B."/>
            <person name="Anantharaman K."/>
            <person name="Thomas B.C."/>
            <person name="Malmstrom R."/>
            <person name="Stieglmeier M."/>
            <person name="Klingl A."/>
            <person name="Woyke T."/>
            <person name="Ryan C.M."/>
            <person name="Banfield J.F."/>
        </authorList>
    </citation>
    <scope>NUCLEOTIDE SEQUENCE [LARGE SCALE GENOMIC DNA]</scope>
    <source>
        <strain evidence="5">CG23_combo_of_CG06-09_8_20_14_all_40_13</strain>
    </source>
</reference>
<evidence type="ECO:0000256" key="2">
    <source>
        <dbReference type="ARBA" id="ARBA00022729"/>
    </source>
</evidence>
<keyword evidence="3" id="KW-0812">Transmembrane</keyword>
<comment type="subcellular location">
    <subcellularLocation>
        <location evidence="1">Secreted</location>
    </subcellularLocation>
</comment>
<protein>
    <submittedName>
        <fullName evidence="5">Polysaccharide deacetylase</fullName>
    </submittedName>
</protein>
<dbReference type="PANTHER" id="PTHR34216">
    <property type="match status" value="1"/>
</dbReference>
<dbReference type="GO" id="GO:0016810">
    <property type="term" value="F:hydrolase activity, acting on carbon-nitrogen (but not peptide) bonds"/>
    <property type="evidence" value="ECO:0007669"/>
    <property type="project" value="InterPro"/>
</dbReference>
<accession>A0A2G9YQI2</accession>
<sequence length="276" mass="30892">MTSFLKILSLFLITGLVVFIAAYIYNGPRKTTSVQTSAGKEDNTGQPIKNSEITLPILMYHYIRNFQDPNDKIGTDLSVSPDNFNQQMAYLAKQGWQTVSLEDLANYFESGKTINPKSVIITFDDGYADAYQNALPLLEKYKFKATFFIITGKVEKPGYLSWSQIAELAKAGMEIGSHSVSHLDLSKLDTDKARVEIYNSKITLEEKLNLKITAFCYPSGAFDDETIQLVKNAGYQTAVTTVNSKEQTKENIYKLKRIRVAGSESIASFEKSILLE</sequence>
<keyword evidence="3" id="KW-1133">Transmembrane helix</keyword>
<proteinExistence type="predicted"/>
<dbReference type="EMBL" id="PCRM01000036">
    <property type="protein sequence ID" value="PIP21498.1"/>
    <property type="molecule type" value="Genomic_DNA"/>
</dbReference>
<evidence type="ECO:0000313" key="6">
    <source>
        <dbReference type="Proteomes" id="UP000231567"/>
    </source>
</evidence>
<dbReference type="GO" id="GO:0005576">
    <property type="term" value="C:extracellular region"/>
    <property type="evidence" value="ECO:0007669"/>
    <property type="project" value="UniProtKB-SubCell"/>
</dbReference>
<keyword evidence="2" id="KW-0732">Signal</keyword>
<dbReference type="Proteomes" id="UP000231567">
    <property type="component" value="Unassembled WGS sequence"/>
</dbReference>
<dbReference type="PANTHER" id="PTHR34216:SF3">
    <property type="entry name" value="POLY-BETA-1,6-N-ACETYL-D-GLUCOSAMINE N-DEACETYLASE"/>
    <property type="match status" value="1"/>
</dbReference>
<feature type="transmembrane region" description="Helical" evidence="3">
    <location>
        <begin position="7"/>
        <end position="25"/>
    </location>
</feature>
<gene>
    <name evidence="5" type="ORF">COX39_02650</name>
</gene>
<evidence type="ECO:0000259" key="4">
    <source>
        <dbReference type="PROSITE" id="PS51677"/>
    </source>
</evidence>
<name>A0A2G9YQI2_9BACT</name>
<keyword evidence="3" id="KW-0472">Membrane</keyword>
<dbReference type="AlphaFoldDB" id="A0A2G9YQI2"/>
<dbReference type="CDD" id="cd10918">
    <property type="entry name" value="CE4_NodB_like_5s_6s"/>
    <property type="match status" value="1"/>
</dbReference>
<dbReference type="PROSITE" id="PS51677">
    <property type="entry name" value="NODB"/>
    <property type="match status" value="1"/>
</dbReference>
<dbReference type="Gene3D" id="3.20.20.370">
    <property type="entry name" value="Glycoside hydrolase/deacetylase"/>
    <property type="match status" value="1"/>
</dbReference>
<comment type="caution">
    <text evidence="5">The sequence shown here is derived from an EMBL/GenBank/DDBJ whole genome shotgun (WGS) entry which is preliminary data.</text>
</comment>
<evidence type="ECO:0000256" key="3">
    <source>
        <dbReference type="SAM" id="Phobius"/>
    </source>
</evidence>
<dbReference type="InterPro" id="IPR011330">
    <property type="entry name" value="Glyco_hydro/deAcase_b/a-brl"/>
</dbReference>
<feature type="domain" description="NodB homology" evidence="4">
    <location>
        <begin position="117"/>
        <end position="276"/>
    </location>
</feature>
<evidence type="ECO:0000313" key="5">
    <source>
        <dbReference type="EMBL" id="PIP21498.1"/>
    </source>
</evidence>
<dbReference type="GO" id="GO:0005975">
    <property type="term" value="P:carbohydrate metabolic process"/>
    <property type="evidence" value="ECO:0007669"/>
    <property type="project" value="InterPro"/>
</dbReference>
<dbReference type="Pfam" id="PF01522">
    <property type="entry name" value="Polysacc_deac_1"/>
    <property type="match status" value="1"/>
</dbReference>
<dbReference type="InterPro" id="IPR051398">
    <property type="entry name" value="Polysacch_Deacetylase"/>
</dbReference>
<dbReference type="InterPro" id="IPR002509">
    <property type="entry name" value="NODB_dom"/>
</dbReference>
<organism evidence="5 6">
    <name type="scientific">Candidatus Nealsonbacteria bacterium CG23_combo_of_CG06-09_8_20_14_all_40_13</name>
    <dbReference type="NCBI Taxonomy" id="1974724"/>
    <lineage>
        <taxon>Bacteria</taxon>
        <taxon>Candidatus Nealsoniibacteriota</taxon>
    </lineage>
</organism>
<evidence type="ECO:0000256" key="1">
    <source>
        <dbReference type="ARBA" id="ARBA00004613"/>
    </source>
</evidence>